<name>A0A2S8AAX0_9FLAO</name>
<feature type="transmembrane region" description="Helical" evidence="5">
    <location>
        <begin position="103"/>
        <end position="127"/>
    </location>
</feature>
<keyword evidence="2 5" id="KW-0812">Transmembrane</keyword>
<evidence type="ECO:0000256" key="4">
    <source>
        <dbReference type="ARBA" id="ARBA00023136"/>
    </source>
</evidence>
<proteinExistence type="predicted"/>
<evidence type="ECO:0000313" key="7">
    <source>
        <dbReference type="Proteomes" id="UP000238042"/>
    </source>
</evidence>
<evidence type="ECO:0000256" key="1">
    <source>
        <dbReference type="ARBA" id="ARBA00004141"/>
    </source>
</evidence>
<keyword evidence="3 5" id="KW-1133">Transmembrane helix</keyword>
<evidence type="ECO:0000313" key="6">
    <source>
        <dbReference type="EMBL" id="PQL91704.1"/>
    </source>
</evidence>
<dbReference type="OrthoDB" id="1453967at2"/>
<dbReference type="Proteomes" id="UP000238042">
    <property type="component" value="Unassembled WGS sequence"/>
</dbReference>
<dbReference type="EMBL" id="PSZM01000040">
    <property type="protein sequence ID" value="PQL91704.1"/>
    <property type="molecule type" value="Genomic_DNA"/>
</dbReference>
<reference evidence="6 7" key="1">
    <citation type="submission" date="2018-02" db="EMBL/GenBank/DDBJ databases">
        <title>Genome sequences of Apibacter spp., gut symbionts of Asian honey bees.</title>
        <authorList>
            <person name="Kwong W.K."/>
            <person name="Steele M.I."/>
            <person name="Moran N.A."/>
        </authorList>
    </citation>
    <scope>NUCLEOTIDE SEQUENCE [LARGE SCALE GENOMIC DNA]</scope>
    <source>
        <strain evidence="7">wkB301</strain>
    </source>
</reference>
<comment type="caution">
    <text evidence="6">The sequence shown here is derived from an EMBL/GenBank/DDBJ whole genome shotgun (WGS) entry which is preliminary data.</text>
</comment>
<gene>
    <name evidence="6" type="ORF">C4S77_07845</name>
</gene>
<feature type="transmembrane region" description="Helical" evidence="5">
    <location>
        <begin position="63"/>
        <end position="82"/>
    </location>
</feature>
<dbReference type="AlphaFoldDB" id="A0A2S8AAX0"/>
<dbReference type="GO" id="GO:0016020">
    <property type="term" value="C:membrane"/>
    <property type="evidence" value="ECO:0007669"/>
    <property type="project" value="UniProtKB-SubCell"/>
</dbReference>
<dbReference type="RefSeq" id="WP_105194108.1">
    <property type="nucleotide sequence ID" value="NZ_PSZM01000040.1"/>
</dbReference>
<dbReference type="GO" id="GO:0009403">
    <property type="term" value="P:toxin biosynthetic process"/>
    <property type="evidence" value="ECO:0007669"/>
    <property type="project" value="InterPro"/>
</dbReference>
<sequence length="152" mass="16916">MIYEYILLGGTFLGALMGYIKGFLKQISSLIGLLLGIGIAILFSSQAHDFFVDKGILSPSSSLWLSFILTVGIVLFVVLFLTKLIKNLLKKMGLDFTNKIAGMLLGALKYFIIIMIPYCFLESIQVITKDNSTSNLLVTIKIFKDIVFKHLI</sequence>
<accession>A0A2S8AAX0</accession>
<evidence type="ECO:0008006" key="8">
    <source>
        <dbReference type="Google" id="ProtNLM"/>
    </source>
</evidence>
<dbReference type="InterPro" id="IPR003825">
    <property type="entry name" value="Colicin-V_CvpA"/>
</dbReference>
<protein>
    <recommendedName>
        <fullName evidence="8">Colicin V production protein</fullName>
    </recommendedName>
</protein>
<organism evidence="6 7">
    <name type="scientific">Apibacter adventoris</name>
    <dbReference type="NCBI Taxonomy" id="1679466"/>
    <lineage>
        <taxon>Bacteria</taxon>
        <taxon>Pseudomonadati</taxon>
        <taxon>Bacteroidota</taxon>
        <taxon>Flavobacteriia</taxon>
        <taxon>Flavobacteriales</taxon>
        <taxon>Weeksellaceae</taxon>
        <taxon>Apibacter</taxon>
    </lineage>
</organism>
<feature type="transmembrane region" description="Helical" evidence="5">
    <location>
        <begin position="6"/>
        <end position="24"/>
    </location>
</feature>
<keyword evidence="4 5" id="KW-0472">Membrane</keyword>
<evidence type="ECO:0000256" key="5">
    <source>
        <dbReference type="SAM" id="Phobius"/>
    </source>
</evidence>
<evidence type="ECO:0000256" key="2">
    <source>
        <dbReference type="ARBA" id="ARBA00022692"/>
    </source>
</evidence>
<dbReference type="Pfam" id="PF02674">
    <property type="entry name" value="Colicin_V"/>
    <property type="match status" value="1"/>
</dbReference>
<keyword evidence="7" id="KW-1185">Reference proteome</keyword>
<feature type="transmembrane region" description="Helical" evidence="5">
    <location>
        <begin position="31"/>
        <end position="51"/>
    </location>
</feature>
<comment type="subcellular location">
    <subcellularLocation>
        <location evidence="1">Membrane</location>
        <topology evidence="1">Multi-pass membrane protein</topology>
    </subcellularLocation>
</comment>
<evidence type="ECO:0000256" key="3">
    <source>
        <dbReference type="ARBA" id="ARBA00022989"/>
    </source>
</evidence>